<dbReference type="PROSITE" id="PS51549">
    <property type="entry name" value="DM13"/>
    <property type="match status" value="1"/>
</dbReference>
<feature type="domain" description="DM13" evidence="1">
    <location>
        <begin position="127"/>
        <end position="228"/>
    </location>
</feature>
<dbReference type="InterPro" id="IPR019545">
    <property type="entry name" value="DM13_domain"/>
</dbReference>
<dbReference type="AlphaFoldDB" id="A0A238UCP4"/>
<dbReference type="InterPro" id="IPR003343">
    <property type="entry name" value="Big_2"/>
</dbReference>
<protein>
    <submittedName>
        <fullName evidence="2">Probable lipoprotein</fullName>
    </submittedName>
</protein>
<dbReference type="Proteomes" id="UP000215214">
    <property type="component" value="Chromosome TJEJU"/>
</dbReference>
<dbReference type="SMART" id="SM00635">
    <property type="entry name" value="BID_2"/>
    <property type="match status" value="1"/>
</dbReference>
<dbReference type="EMBL" id="LT899436">
    <property type="protein sequence ID" value="SNR16987.1"/>
    <property type="molecule type" value="Genomic_DNA"/>
</dbReference>
<dbReference type="Pfam" id="PF02368">
    <property type="entry name" value="Big_2"/>
    <property type="match status" value="1"/>
</dbReference>
<evidence type="ECO:0000313" key="3">
    <source>
        <dbReference type="Proteomes" id="UP000215214"/>
    </source>
</evidence>
<organism evidence="2 3">
    <name type="scientific">Tenacibaculum jejuense</name>
    <dbReference type="NCBI Taxonomy" id="584609"/>
    <lineage>
        <taxon>Bacteria</taxon>
        <taxon>Pseudomonadati</taxon>
        <taxon>Bacteroidota</taxon>
        <taxon>Flavobacteriia</taxon>
        <taxon>Flavobacteriales</taxon>
        <taxon>Flavobacteriaceae</taxon>
        <taxon>Tenacibaculum</taxon>
    </lineage>
</organism>
<keyword evidence="2" id="KW-0449">Lipoprotein</keyword>
<gene>
    <name evidence="2" type="ORF">TJEJU_3337</name>
</gene>
<dbReference type="SUPFAM" id="SSF49373">
    <property type="entry name" value="Invasin/intimin cell-adhesion fragments"/>
    <property type="match status" value="1"/>
</dbReference>
<sequence>MKHLSILLLSIFLLQSCIQDDIIDDRVDASFSITNPISEITLSDTFQLTTKYTDNVGKTVTTNITWSSSNEMIATVSNSGLVTAVAQGQTTIMASIVSEEGETITDEIVVTVTMDQVDNNTTQEKTGTIRTTSSYVLEGTFTLREIPNTNNLELVINDNYRASSSLPGLYIYLTNNPNTVNNAKEIQAVRVFNGAHTYIIEDTGINDFSHILYWCKPFSVKVGEAEIQ</sequence>
<dbReference type="Gene3D" id="2.60.40.1080">
    <property type="match status" value="1"/>
</dbReference>
<keyword evidence="3" id="KW-1185">Reference proteome</keyword>
<reference evidence="2 3" key="1">
    <citation type="submission" date="2017-07" db="EMBL/GenBank/DDBJ databases">
        <authorList>
            <person name="Sun Z.S."/>
            <person name="Albrecht U."/>
            <person name="Echele G."/>
            <person name="Lee C.C."/>
        </authorList>
    </citation>
    <scope>NUCLEOTIDE SEQUENCE [LARGE SCALE GENOMIC DNA]</scope>
    <source>
        <strain evidence="3">type strain: KCTC 22618</strain>
    </source>
</reference>
<proteinExistence type="predicted"/>
<accession>A0A238UCP4</accession>
<dbReference type="RefSeq" id="WP_095073908.1">
    <property type="nucleotide sequence ID" value="NZ_LT899436.1"/>
</dbReference>
<dbReference type="KEGG" id="tje:TJEJU_3337"/>
<dbReference type="InterPro" id="IPR008964">
    <property type="entry name" value="Invasin/intimin_cell_adhesion"/>
</dbReference>
<evidence type="ECO:0000259" key="1">
    <source>
        <dbReference type="PROSITE" id="PS51549"/>
    </source>
</evidence>
<dbReference type="PROSITE" id="PS51257">
    <property type="entry name" value="PROKAR_LIPOPROTEIN"/>
    <property type="match status" value="1"/>
</dbReference>
<name>A0A238UCP4_9FLAO</name>
<dbReference type="OrthoDB" id="155521at2"/>
<evidence type="ECO:0000313" key="2">
    <source>
        <dbReference type="EMBL" id="SNR16987.1"/>
    </source>
</evidence>